<dbReference type="PANTHER" id="PTHR45569:SF1">
    <property type="entry name" value="SENSOR PROTEIN KDPD"/>
    <property type="match status" value="1"/>
</dbReference>
<proteinExistence type="predicted"/>
<evidence type="ECO:0000313" key="3">
    <source>
        <dbReference type="Proteomes" id="UP000004263"/>
    </source>
</evidence>
<keyword evidence="3" id="KW-1185">Reference proteome</keyword>
<keyword evidence="2" id="KW-0418">Kinase</keyword>
<dbReference type="InterPro" id="IPR036890">
    <property type="entry name" value="HATPase_C_sf"/>
</dbReference>
<protein>
    <submittedName>
        <fullName evidence="2">Signal transduction histidine kinase</fullName>
    </submittedName>
</protein>
<dbReference type="RefSeq" id="WP_007019265.1">
    <property type="nucleotide sequence ID" value="NZ_CH724122.1"/>
</dbReference>
<dbReference type="Pfam" id="PF02518">
    <property type="entry name" value="HATPase_c"/>
    <property type="match status" value="1"/>
</dbReference>
<dbReference type="PANTHER" id="PTHR45569">
    <property type="entry name" value="SENSOR PROTEIN KDPD"/>
    <property type="match status" value="1"/>
</dbReference>
<dbReference type="STRING" id="207949.RED65_08604"/>
<dbReference type="OrthoDB" id="9804645at2"/>
<evidence type="ECO:0000313" key="2">
    <source>
        <dbReference type="EMBL" id="EAT10695.1"/>
    </source>
</evidence>
<dbReference type="SUPFAM" id="SSF55874">
    <property type="entry name" value="ATPase domain of HSP90 chaperone/DNA topoisomerase II/histidine kinase"/>
    <property type="match status" value="1"/>
</dbReference>
<comment type="caution">
    <text evidence="2">The sequence shown here is derived from an EMBL/GenBank/DDBJ whole genome shotgun (WGS) entry which is preliminary data.</text>
</comment>
<keyword evidence="2" id="KW-0808">Transferase</keyword>
<dbReference type="InterPro" id="IPR003594">
    <property type="entry name" value="HATPase_dom"/>
</dbReference>
<dbReference type="InterPro" id="IPR005467">
    <property type="entry name" value="His_kinase_dom"/>
</dbReference>
<name>Q1MXJ8_9GAMM</name>
<dbReference type="Proteomes" id="UP000004263">
    <property type="component" value="Unassembled WGS sequence"/>
</dbReference>
<dbReference type="InterPro" id="IPR052023">
    <property type="entry name" value="Histidine_kinase_KdpD"/>
</dbReference>
<dbReference type="AlphaFoldDB" id="Q1MXJ8"/>
<dbReference type="GO" id="GO:0000155">
    <property type="term" value="F:phosphorelay sensor kinase activity"/>
    <property type="evidence" value="ECO:0007669"/>
    <property type="project" value="TreeGrafter"/>
</dbReference>
<reference evidence="2 3" key="1">
    <citation type="submission" date="2006-03" db="EMBL/GenBank/DDBJ databases">
        <authorList>
            <person name="Pinhassi J."/>
            <person name="Pedros-Alio C."/>
            <person name="Ferriera S."/>
            <person name="Johnson J."/>
            <person name="Kravitz S."/>
            <person name="Halpern A."/>
            <person name="Remington K."/>
            <person name="Beeson K."/>
            <person name="Tran B."/>
            <person name="Rogers Y.-H."/>
            <person name="Friedman R."/>
            <person name="Venter J.C."/>
        </authorList>
    </citation>
    <scope>NUCLEOTIDE SEQUENCE [LARGE SCALE GENOMIC DNA]</scope>
    <source>
        <strain evidence="2 3">RED65</strain>
    </source>
</reference>
<evidence type="ECO:0000259" key="1">
    <source>
        <dbReference type="PROSITE" id="PS50109"/>
    </source>
</evidence>
<feature type="domain" description="Histidine kinase" evidence="1">
    <location>
        <begin position="11"/>
        <end position="216"/>
    </location>
</feature>
<gene>
    <name evidence="2" type="ORF">RED65_08604</name>
</gene>
<dbReference type="EMBL" id="AAQH01000040">
    <property type="protein sequence ID" value="EAT10695.1"/>
    <property type="molecule type" value="Genomic_DNA"/>
</dbReference>
<accession>Q1MXJ8</accession>
<dbReference type="PROSITE" id="PS50109">
    <property type="entry name" value="HIS_KIN"/>
    <property type="match status" value="1"/>
</dbReference>
<dbReference type="GO" id="GO:0005886">
    <property type="term" value="C:plasma membrane"/>
    <property type="evidence" value="ECO:0007669"/>
    <property type="project" value="TreeGrafter"/>
</dbReference>
<dbReference type="Gene3D" id="3.30.565.10">
    <property type="entry name" value="Histidine kinase-like ATPase, C-terminal domain"/>
    <property type="match status" value="1"/>
</dbReference>
<dbReference type="HOGENOM" id="CLU_105049_0_0_6"/>
<sequence>MAFDDSILISGQLHDIKNQIQALLSDQHDLNEAIDHAHPARPIVEKLNLHGQGLKQRVVELLSILKLQHSGFKPCMEEHWLSDTLEPIINDYTQIHDVSVDLEIDEDFNSFYDDQLLSLAVRNALSNADQAGATNVKIFVEEYDDGHWRLFFIDNGPGFNDSVLNQTQFIPQGTDHGLGLYLIQQVMKLHKRKDNIGFIELGNHEQGGAQLSLVFP</sequence>
<organism evidence="2 3">
    <name type="scientific">Bermanella marisrubri</name>
    <dbReference type="NCBI Taxonomy" id="207949"/>
    <lineage>
        <taxon>Bacteria</taxon>
        <taxon>Pseudomonadati</taxon>
        <taxon>Pseudomonadota</taxon>
        <taxon>Gammaproteobacteria</taxon>
        <taxon>Oceanospirillales</taxon>
        <taxon>Oceanospirillaceae</taxon>
        <taxon>Bermanella</taxon>
    </lineage>
</organism>